<name>A0AAN8GFB6_TRICO</name>
<accession>A0AAN8GFB6</accession>
<feature type="chain" id="PRO_5042901765" evidence="1">
    <location>
        <begin position="16"/>
        <end position="80"/>
    </location>
</feature>
<evidence type="ECO:0000313" key="3">
    <source>
        <dbReference type="Proteomes" id="UP001331761"/>
    </source>
</evidence>
<gene>
    <name evidence="2" type="ORF">GCK32_021244</name>
</gene>
<dbReference type="Proteomes" id="UP001331761">
    <property type="component" value="Unassembled WGS sequence"/>
</dbReference>
<protein>
    <submittedName>
        <fullName evidence="2">Uncharacterized protein</fullName>
    </submittedName>
</protein>
<evidence type="ECO:0000256" key="1">
    <source>
        <dbReference type="SAM" id="SignalP"/>
    </source>
</evidence>
<keyword evidence="1" id="KW-0732">Signal</keyword>
<reference evidence="2 3" key="1">
    <citation type="submission" date="2019-10" db="EMBL/GenBank/DDBJ databases">
        <title>Assembly and Annotation for the nematode Trichostrongylus colubriformis.</title>
        <authorList>
            <person name="Martin J."/>
        </authorList>
    </citation>
    <scope>NUCLEOTIDE SEQUENCE [LARGE SCALE GENOMIC DNA]</scope>
    <source>
        <strain evidence="2">G859</strain>
        <tissue evidence="2">Whole worm</tissue>
    </source>
</reference>
<sequence>MTLLSILVTITEHLALYTFAGVAINTVQINGNEMPWHSCFNSYSSAECKTQEECPRYLEEDFFDYEKRFVYERGIPPYIL</sequence>
<feature type="signal peptide" evidence="1">
    <location>
        <begin position="1"/>
        <end position="15"/>
    </location>
</feature>
<dbReference type="EMBL" id="WIXE01000273">
    <property type="protein sequence ID" value="KAK5986753.1"/>
    <property type="molecule type" value="Genomic_DNA"/>
</dbReference>
<proteinExistence type="predicted"/>
<comment type="caution">
    <text evidence="2">The sequence shown here is derived from an EMBL/GenBank/DDBJ whole genome shotgun (WGS) entry which is preliminary data.</text>
</comment>
<feature type="non-terminal residue" evidence="2">
    <location>
        <position position="80"/>
    </location>
</feature>
<keyword evidence="3" id="KW-1185">Reference proteome</keyword>
<dbReference type="AlphaFoldDB" id="A0AAN8GFB6"/>
<organism evidence="2 3">
    <name type="scientific">Trichostrongylus colubriformis</name>
    <name type="common">Black scour worm</name>
    <dbReference type="NCBI Taxonomy" id="6319"/>
    <lineage>
        <taxon>Eukaryota</taxon>
        <taxon>Metazoa</taxon>
        <taxon>Ecdysozoa</taxon>
        <taxon>Nematoda</taxon>
        <taxon>Chromadorea</taxon>
        <taxon>Rhabditida</taxon>
        <taxon>Rhabditina</taxon>
        <taxon>Rhabditomorpha</taxon>
        <taxon>Strongyloidea</taxon>
        <taxon>Trichostrongylidae</taxon>
        <taxon>Trichostrongylus</taxon>
    </lineage>
</organism>
<evidence type="ECO:0000313" key="2">
    <source>
        <dbReference type="EMBL" id="KAK5986753.1"/>
    </source>
</evidence>